<dbReference type="EMBL" id="CYRY02019669">
    <property type="protein sequence ID" value="VCW96837.1"/>
    <property type="molecule type" value="Genomic_DNA"/>
</dbReference>
<dbReference type="AlphaFoldDB" id="A0A9X9LV55"/>
<accession>A0A9X9LV55</accession>
<name>A0A9X9LV55_GULGU</name>
<evidence type="ECO:0000313" key="3">
    <source>
        <dbReference type="Proteomes" id="UP000269945"/>
    </source>
</evidence>
<organism evidence="2 3">
    <name type="scientific">Gulo gulo</name>
    <name type="common">Wolverine</name>
    <name type="synonym">Gluton</name>
    <dbReference type="NCBI Taxonomy" id="48420"/>
    <lineage>
        <taxon>Eukaryota</taxon>
        <taxon>Metazoa</taxon>
        <taxon>Chordata</taxon>
        <taxon>Craniata</taxon>
        <taxon>Vertebrata</taxon>
        <taxon>Euteleostomi</taxon>
        <taxon>Mammalia</taxon>
        <taxon>Eutheria</taxon>
        <taxon>Laurasiatheria</taxon>
        <taxon>Carnivora</taxon>
        <taxon>Caniformia</taxon>
        <taxon>Musteloidea</taxon>
        <taxon>Mustelidae</taxon>
        <taxon>Guloninae</taxon>
        <taxon>Gulo</taxon>
    </lineage>
</organism>
<feature type="region of interest" description="Disordered" evidence="1">
    <location>
        <begin position="34"/>
        <end position="61"/>
    </location>
</feature>
<proteinExistence type="predicted"/>
<evidence type="ECO:0000313" key="2">
    <source>
        <dbReference type="EMBL" id="VCW96837.1"/>
    </source>
</evidence>
<evidence type="ECO:0000256" key="1">
    <source>
        <dbReference type="SAM" id="MobiDB-lite"/>
    </source>
</evidence>
<reference evidence="2 3" key="1">
    <citation type="submission" date="2018-10" db="EMBL/GenBank/DDBJ databases">
        <authorList>
            <person name="Ekblom R."/>
            <person name="Jareborg N."/>
        </authorList>
    </citation>
    <scope>NUCLEOTIDE SEQUENCE [LARGE SCALE GENOMIC DNA]</scope>
    <source>
        <tissue evidence="2">Muscle</tissue>
    </source>
</reference>
<feature type="region of interest" description="Disordered" evidence="1">
    <location>
        <begin position="1"/>
        <end position="21"/>
    </location>
</feature>
<feature type="non-terminal residue" evidence="2">
    <location>
        <position position="1"/>
    </location>
</feature>
<protein>
    <submittedName>
        <fullName evidence="2">Uncharacterized protein</fullName>
    </submittedName>
</protein>
<feature type="non-terminal residue" evidence="2">
    <location>
        <position position="118"/>
    </location>
</feature>
<dbReference type="Proteomes" id="UP000269945">
    <property type="component" value="Unassembled WGS sequence"/>
</dbReference>
<feature type="compositionally biased region" description="Polar residues" evidence="1">
    <location>
        <begin position="9"/>
        <end position="20"/>
    </location>
</feature>
<gene>
    <name evidence="2" type="ORF">BN2614_LOCUS2</name>
</gene>
<comment type="caution">
    <text evidence="2">The sequence shown here is derived from an EMBL/GenBank/DDBJ whole genome shotgun (WGS) entry which is preliminary data.</text>
</comment>
<sequence length="118" mass="12390">EERLKLGTAPSQLSPSQATSDGCVRQEVIFDGAARTSRAEPRAPGSRREMASPDLPPPTSYAPPEVPLGVLLFFTIPYAFFLPELVSAAAWVTCGRGGPRQHSLGKGDGALAAVVSDL</sequence>
<keyword evidence="3" id="KW-1185">Reference proteome</keyword>
<feature type="compositionally biased region" description="Basic and acidic residues" evidence="1">
    <location>
        <begin position="37"/>
        <end position="51"/>
    </location>
</feature>